<evidence type="ECO:0000313" key="2">
    <source>
        <dbReference type="EMBL" id="GMK55392.1"/>
    </source>
</evidence>
<dbReference type="Proteomes" id="UP001222932">
    <property type="component" value="Unassembled WGS sequence"/>
</dbReference>
<keyword evidence="1" id="KW-0472">Membrane</keyword>
<reference evidence="2" key="2">
    <citation type="submission" date="2023-06" db="EMBL/GenBank/DDBJ databases">
        <authorList>
            <person name="Kobayashi Y."/>
            <person name="Kayamori A."/>
            <person name="Aoki K."/>
            <person name="Shiwa Y."/>
            <person name="Fujita N."/>
            <person name="Sugita T."/>
            <person name="Iwasaki W."/>
            <person name="Tanaka N."/>
            <person name="Takashima M."/>
        </authorList>
    </citation>
    <scope>NUCLEOTIDE SEQUENCE</scope>
    <source>
        <strain evidence="2">HIS016</strain>
    </source>
</reference>
<reference evidence="2" key="1">
    <citation type="journal article" date="2023" name="BMC Genomics">
        <title>Chromosome-level genome assemblies of Cutaneotrichosporon spp. (Trichosporonales, Basidiomycota) reveal imbalanced evolution between nucleotide sequences and chromosome synteny.</title>
        <authorList>
            <person name="Kobayashi Y."/>
            <person name="Kayamori A."/>
            <person name="Aoki K."/>
            <person name="Shiwa Y."/>
            <person name="Matsutani M."/>
            <person name="Fujita N."/>
            <person name="Sugita T."/>
            <person name="Iwasaki W."/>
            <person name="Tanaka N."/>
            <person name="Takashima M."/>
        </authorList>
    </citation>
    <scope>NUCLEOTIDE SEQUENCE</scope>
    <source>
        <strain evidence="2">HIS016</strain>
    </source>
</reference>
<keyword evidence="1" id="KW-0812">Transmembrane</keyword>
<dbReference type="Pfam" id="PF15159">
    <property type="entry name" value="PIG-Y"/>
    <property type="match status" value="1"/>
</dbReference>
<feature type="transmembrane region" description="Helical" evidence="1">
    <location>
        <begin position="42"/>
        <end position="67"/>
    </location>
</feature>
<evidence type="ECO:0000256" key="1">
    <source>
        <dbReference type="SAM" id="Phobius"/>
    </source>
</evidence>
<comment type="caution">
    <text evidence="2">The sequence shown here is derived from an EMBL/GenBank/DDBJ whole genome shotgun (WGS) entry which is preliminary data.</text>
</comment>
<dbReference type="InterPro" id="IPR029164">
    <property type="entry name" value="PIG-Y"/>
</dbReference>
<feature type="transmembrane region" description="Helical" evidence="1">
    <location>
        <begin position="7"/>
        <end position="30"/>
    </location>
</feature>
<organism evidence="2 3">
    <name type="scientific">Cutaneotrichosporon spelunceum</name>
    <dbReference type="NCBI Taxonomy" id="1672016"/>
    <lineage>
        <taxon>Eukaryota</taxon>
        <taxon>Fungi</taxon>
        <taxon>Dikarya</taxon>
        <taxon>Basidiomycota</taxon>
        <taxon>Agaricomycotina</taxon>
        <taxon>Tremellomycetes</taxon>
        <taxon>Trichosporonales</taxon>
        <taxon>Trichosporonaceae</taxon>
        <taxon>Cutaneotrichosporon</taxon>
    </lineage>
</organism>
<keyword evidence="1" id="KW-1133">Transmembrane helix</keyword>
<gene>
    <name evidence="2" type="ORF">CspeluHIS016_0204480</name>
</gene>
<accession>A0AAD3TRZ6</accession>
<dbReference type="EMBL" id="BTCM01000002">
    <property type="protein sequence ID" value="GMK55392.1"/>
    <property type="molecule type" value="Genomic_DNA"/>
</dbReference>
<name>A0AAD3TRZ6_9TREE</name>
<proteinExistence type="predicted"/>
<sequence>MLSAAQLYARATAFAFLSVAALALAVSYIYCPSGSFCADAYYKYLVPLLIPVTAWFAIANWVGWTYFRFAAAQEVPRQPPWLRILLHK</sequence>
<protein>
    <submittedName>
        <fullName evidence="2">Uncharacterized protein</fullName>
    </submittedName>
</protein>
<dbReference type="AlphaFoldDB" id="A0AAD3TRZ6"/>
<evidence type="ECO:0000313" key="3">
    <source>
        <dbReference type="Proteomes" id="UP001222932"/>
    </source>
</evidence>
<keyword evidence="3" id="KW-1185">Reference proteome</keyword>